<dbReference type="AlphaFoldDB" id="A0A835M7R7"/>
<reference evidence="1 2" key="1">
    <citation type="submission" date="2020-10" db="EMBL/GenBank/DDBJ databases">
        <title>The Coptis chinensis genome and diversification of protoberbering-type alkaloids.</title>
        <authorList>
            <person name="Wang B."/>
            <person name="Shu S."/>
            <person name="Song C."/>
            <person name="Liu Y."/>
        </authorList>
    </citation>
    <scope>NUCLEOTIDE SEQUENCE [LARGE SCALE GENOMIC DNA]</scope>
    <source>
        <strain evidence="1">HL-2020</strain>
        <tissue evidence="1">Leaf</tissue>
    </source>
</reference>
<keyword evidence="2" id="KW-1185">Reference proteome</keyword>
<comment type="caution">
    <text evidence="1">The sequence shown here is derived from an EMBL/GenBank/DDBJ whole genome shotgun (WGS) entry which is preliminary data.</text>
</comment>
<dbReference type="OrthoDB" id="692400at2759"/>
<name>A0A835M7R7_9MAGN</name>
<protein>
    <submittedName>
        <fullName evidence="1">Uncharacterized protein</fullName>
    </submittedName>
</protein>
<accession>A0A835M7R7</accession>
<organism evidence="1 2">
    <name type="scientific">Coptis chinensis</name>
    <dbReference type="NCBI Taxonomy" id="261450"/>
    <lineage>
        <taxon>Eukaryota</taxon>
        <taxon>Viridiplantae</taxon>
        <taxon>Streptophyta</taxon>
        <taxon>Embryophyta</taxon>
        <taxon>Tracheophyta</taxon>
        <taxon>Spermatophyta</taxon>
        <taxon>Magnoliopsida</taxon>
        <taxon>Ranunculales</taxon>
        <taxon>Ranunculaceae</taxon>
        <taxon>Coptidoideae</taxon>
        <taxon>Coptis</taxon>
    </lineage>
</organism>
<evidence type="ECO:0000313" key="1">
    <source>
        <dbReference type="EMBL" id="KAF9613811.1"/>
    </source>
</evidence>
<dbReference type="Proteomes" id="UP000631114">
    <property type="component" value="Unassembled WGS sequence"/>
</dbReference>
<gene>
    <name evidence="1" type="ORF">IFM89_011980</name>
</gene>
<dbReference type="EMBL" id="JADFTS010000003">
    <property type="protein sequence ID" value="KAF9613811.1"/>
    <property type="molecule type" value="Genomic_DNA"/>
</dbReference>
<evidence type="ECO:0000313" key="2">
    <source>
        <dbReference type="Proteomes" id="UP000631114"/>
    </source>
</evidence>
<sequence>MPFKFFNMWCSHPNFKEVVMECWKEPIMGHSLYILTQKLKRLKAVLKKWNKETFGNIRFKVEEETKRLEPMHEQFESGNVTEDFVMNMVDQENQVELLLQ</sequence>
<proteinExistence type="predicted"/>